<comment type="subcellular location">
    <subcellularLocation>
        <location evidence="1">Cell membrane</location>
        <topology evidence="1">Multi-pass membrane protein</topology>
    </subcellularLocation>
    <subcellularLocation>
        <location evidence="7">Membrane</location>
        <topology evidence="7">Multi-pass membrane protein</topology>
    </subcellularLocation>
</comment>
<feature type="transmembrane region" description="Helical" evidence="8">
    <location>
        <begin position="36"/>
        <end position="60"/>
    </location>
</feature>
<evidence type="ECO:0000259" key="9">
    <source>
        <dbReference type="Pfam" id="PF00361"/>
    </source>
</evidence>
<proteinExistence type="predicted"/>
<dbReference type="GO" id="GO:0008137">
    <property type="term" value="F:NADH dehydrogenase (ubiquinone) activity"/>
    <property type="evidence" value="ECO:0007669"/>
    <property type="project" value="InterPro"/>
</dbReference>
<feature type="transmembrane region" description="Helical" evidence="8">
    <location>
        <begin position="279"/>
        <end position="300"/>
    </location>
</feature>
<name>A0A1F5AAZ1_9BACT</name>
<keyword evidence="5" id="KW-0560">Oxidoreductase</keyword>
<keyword evidence="2" id="KW-1003">Cell membrane</keyword>
<feature type="transmembrane region" description="Helical" evidence="8">
    <location>
        <begin position="166"/>
        <end position="188"/>
    </location>
</feature>
<dbReference type="InterPro" id="IPR003918">
    <property type="entry name" value="NADH_UbQ_OxRdtase"/>
</dbReference>
<feature type="transmembrane region" description="Helical" evidence="8">
    <location>
        <begin position="80"/>
        <end position="100"/>
    </location>
</feature>
<feature type="transmembrane region" description="Helical" evidence="8">
    <location>
        <begin position="572"/>
        <end position="592"/>
    </location>
</feature>
<feature type="transmembrane region" description="Helical" evidence="8">
    <location>
        <begin position="504"/>
        <end position="523"/>
    </location>
</feature>
<evidence type="ECO:0000256" key="2">
    <source>
        <dbReference type="ARBA" id="ARBA00022475"/>
    </source>
</evidence>
<evidence type="ECO:0000313" key="10">
    <source>
        <dbReference type="EMBL" id="OGD15711.1"/>
    </source>
</evidence>
<dbReference type="PANTHER" id="PTHR42682">
    <property type="entry name" value="HYDROGENASE-4 COMPONENT F"/>
    <property type="match status" value="1"/>
</dbReference>
<dbReference type="InterPro" id="IPR001750">
    <property type="entry name" value="ND/Mrp_TM"/>
</dbReference>
<feature type="transmembrane region" description="Helical" evidence="8">
    <location>
        <begin position="370"/>
        <end position="388"/>
    </location>
</feature>
<feature type="transmembrane region" description="Helical" evidence="8">
    <location>
        <begin position="408"/>
        <end position="434"/>
    </location>
</feature>
<feature type="transmembrane region" description="Helical" evidence="8">
    <location>
        <begin position="455"/>
        <end position="484"/>
    </location>
</feature>
<evidence type="ECO:0000256" key="1">
    <source>
        <dbReference type="ARBA" id="ARBA00004651"/>
    </source>
</evidence>
<evidence type="ECO:0000313" key="11">
    <source>
        <dbReference type="Proteomes" id="UP000177701"/>
    </source>
</evidence>
<feature type="transmembrane region" description="Helical" evidence="8">
    <location>
        <begin position="136"/>
        <end position="154"/>
    </location>
</feature>
<keyword evidence="3 7" id="KW-0812">Transmembrane</keyword>
<dbReference type="GO" id="GO:0016491">
    <property type="term" value="F:oxidoreductase activity"/>
    <property type="evidence" value="ECO:0007669"/>
    <property type="project" value="UniProtKB-KW"/>
</dbReference>
<keyword evidence="4 8" id="KW-1133">Transmembrane helix</keyword>
<dbReference type="PANTHER" id="PTHR42682:SF4">
    <property type="entry name" value="NADH-UBIQUINONE_PLASTOQUINONE"/>
    <property type="match status" value="1"/>
</dbReference>
<evidence type="ECO:0000256" key="3">
    <source>
        <dbReference type="ARBA" id="ARBA00022692"/>
    </source>
</evidence>
<dbReference type="GO" id="GO:0005886">
    <property type="term" value="C:plasma membrane"/>
    <property type="evidence" value="ECO:0007669"/>
    <property type="project" value="UniProtKB-SubCell"/>
</dbReference>
<dbReference type="PRINTS" id="PR01437">
    <property type="entry name" value="NUOXDRDTASE4"/>
</dbReference>
<organism evidence="10 11">
    <name type="scientific">Candidatus Sediminicultor quintus</name>
    <dbReference type="NCBI Taxonomy" id="1797291"/>
    <lineage>
        <taxon>Bacteria</taxon>
        <taxon>Pseudomonadati</taxon>
        <taxon>Atribacterota</taxon>
        <taxon>Candidatus Phoenicimicrobiia</taxon>
        <taxon>Candidatus Pheonicimicrobiales</taxon>
        <taxon>Candidatus Phoenicimicrobiaceae</taxon>
        <taxon>Candidatus Sediminicultor</taxon>
    </lineage>
</organism>
<sequence>MNSTLPLLTVIMPLFLSLTVVSFVRGRFNQAQKLRLILVIIFIVAIAMACLLGLMLFEILKGNTIYGVFLPQVALVGLRLYVDGLSIIIAIVSFLLWLAVSIYSISCIKTDLIRYYSLLLIILGSVQGVVFAKDLINFYVFLEMTAVATYFLIIHKRNIDAFQAGYKYILMTLIGAFLILLSIILVYVDTGSYEAIMVTKYGGFIAPVLFLLGCFIKAGAVPLHIWLPDAHPAAPSPVSAFLSGMMIKIGAYGIIRFILPMLNFDLPATNLGELLNVLIMSIGVASMLIGVLLALAQIDVKRLLAYHSISQMGYILLGIGLGTKLGLAGGLYHMVNHAMFKGLLFLCMGAVTYSTGTRKLDNLGGLWKKMPITTSTCIIAALAISGIPPFNGFASKTVLFEAVVNYSFVLKFVMMVTAALTLTSFLKLISYTFFGEPKRPLITVKEVPLLMQLPMIVLAILCVLLGINAQFVLDRFIVFAITGLVQPRSIPKIEFWTQDTALDAFFIITLGFVAYIAASKLGLIGREKKEFEMGSFMAKLSKYLSMDRIYCNIAILIDKLCKKLDSVHPRDLNVHISWVLLTLITLFVILFLQ</sequence>
<dbReference type="STRING" id="1797291.A2V47_00790"/>
<feature type="transmembrane region" description="Helical" evidence="8">
    <location>
        <begin position="239"/>
        <end position="259"/>
    </location>
</feature>
<accession>A0A1F5AAZ1</accession>
<protein>
    <recommendedName>
        <fullName evidence="9">NADH:quinone oxidoreductase/Mrp antiporter transmembrane domain-containing protein</fullName>
    </recommendedName>
</protein>
<dbReference type="Proteomes" id="UP000177701">
    <property type="component" value="Unassembled WGS sequence"/>
</dbReference>
<feature type="transmembrane region" description="Helical" evidence="8">
    <location>
        <begin position="6"/>
        <end position="24"/>
    </location>
</feature>
<comment type="caution">
    <text evidence="10">The sequence shown here is derived from an EMBL/GenBank/DDBJ whole genome shotgun (WGS) entry which is preliminary data.</text>
</comment>
<dbReference type="Pfam" id="PF00361">
    <property type="entry name" value="Proton_antipo_M"/>
    <property type="match status" value="1"/>
</dbReference>
<evidence type="ECO:0000256" key="6">
    <source>
        <dbReference type="ARBA" id="ARBA00023136"/>
    </source>
</evidence>
<feature type="transmembrane region" description="Helical" evidence="8">
    <location>
        <begin position="208"/>
        <end position="227"/>
    </location>
</feature>
<keyword evidence="6 8" id="KW-0472">Membrane</keyword>
<dbReference type="GO" id="GO:0042773">
    <property type="term" value="P:ATP synthesis coupled electron transport"/>
    <property type="evidence" value="ECO:0007669"/>
    <property type="project" value="InterPro"/>
</dbReference>
<dbReference type="EMBL" id="MEYH01000049">
    <property type="protein sequence ID" value="OGD15711.1"/>
    <property type="molecule type" value="Genomic_DNA"/>
</dbReference>
<evidence type="ECO:0000256" key="5">
    <source>
        <dbReference type="ARBA" id="ARBA00023002"/>
    </source>
</evidence>
<feature type="transmembrane region" description="Helical" evidence="8">
    <location>
        <begin position="112"/>
        <end position="130"/>
    </location>
</feature>
<dbReference type="AlphaFoldDB" id="A0A1F5AAZ1"/>
<dbReference type="InterPro" id="IPR052175">
    <property type="entry name" value="ComplexI-like_HydComp"/>
</dbReference>
<reference evidence="10 11" key="1">
    <citation type="journal article" date="2016" name="Nat. Commun.">
        <title>Thousands of microbial genomes shed light on interconnected biogeochemical processes in an aquifer system.</title>
        <authorList>
            <person name="Anantharaman K."/>
            <person name="Brown C.T."/>
            <person name="Hug L.A."/>
            <person name="Sharon I."/>
            <person name="Castelle C.J."/>
            <person name="Probst A.J."/>
            <person name="Thomas B.C."/>
            <person name="Singh A."/>
            <person name="Wilkins M.J."/>
            <person name="Karaoz U."/>
            <person name="Brodie E.L."/>
            <person name="Williams K.H."/>
            <person name="Hubbard S.S."/>
            <person name="Banfield J.F."/>
        </authorList>
    </citation>
    <scope>NUCLEOTIDE SEQUENCE [LARGE SCALE GENOMIC DNA]</scope>
</reference>
<evidence type="ECO:0000256" key="7">
    <source>
        <dbReference type="RuleBase" id="RU000320"/>
    </source>
</evidence>
<feature type="domain" description="NADH:quinone oxidoreductase/Mrp antiporter transmembrane" evidence="9">
    <location>
        <begin position="132"/>
        <end position="420"/>
    </location>
</feature>
<evidence type="ECO:0000256" key="4">
    <source>
        <dbReference type="ARBA" id="ARBA00022989"/>
    </source>
</evidence>
<feature type="transmembrane region" description="Helical" evidence="8">
    <location>
        <begin position="312"/>
        <end position="332"/>
    </location>
</feature>
<gene>
    <name evidence="10" type="ORF">A2V47_00790</name>
</gene>
<evidence type="ECO:0000256" key="8">
    <source>
        <dbReference type="SAM" id="Phobius"/>
    </source>
</evidence>